<evidence type="ECO:0000313" key="2">
    <source>
        <dbReference type="EMBL" id="KCZ60537.1"/>
    </source>
</evidence>
<dbReference type="RefSeq" id="WP_035552479.1">
    <property type="nucleotide sequence ID" value="NZ_AWFH01000023.1"/>
</dbReference>
<proteinExistence type="predicted"/>
<dbReference type="EMBL" id="AWFH01000023">
    <property type="protein sequence ID" value="KCZ60537.1"/>
    <property type="molecule type" value="Genomic_DNA"/>
</dbReference>
<name>A0A059DZU6_9PROT</name>
<gene>
    <name evidence="2" type="ORF">HY36_06035</name>
</gene>
<dbReference type="STRING" id="1280948.HY36_06035"/>
<keyword evidence="1" id="KW-0732">Signal</keyword>
<feature type="signal peptide" evidence="1">
    <location>
        <begin position="1"/>
        <end position="32"/>
    </location>
</feature>
<dbReference type="OrthoDB" id="14727at2"/>
<dbReference type="Proteomes" id="UP000024547">
    <property type="component" value="Unassembled WGS sequence"/>
</dbReference>
<dbReference type="eggNOG" id="COG3019">
    <property type="taxonomic scope" value="Bacteria"/>
</dbReference>
<accession>A0A059DZU6</accession>
<organism evidence="2 3">
    <name type="scientific">Hyphomonas atlantica</name>
    <dbReference type="NCBI Taxonomy" id="1280948"/>
    <lineage>
        <taxon>Bacteria</taxon>
        <taxon>Pseudomonadati</taxon>
        <taxon>Pseudomonadota</taxon>
        <taxon>Alphaproteobacteria</taxon>
        <taxon>Hyphomonadales</taxon>
        <taxon>Hyphomonadaceae</taxon>
        <taxon>Hyphomonas</taxon>
    </lineage>
</organism>
<dbReference type="SUPFAM" id="SSF52833">
    <property type="entry name" value="Thioredoxin-like"/>
    <property type="match status" value="1"/>
</dbReference>
<dbReference type="Pfam" id="PF04214">
    <property type="entry name" value="DUF411"/>
    <property type="match status" value="1"/>
</dbReference>
<sequence>MSKWILAALATALFALAAGFFVSGGLASPANAQTITVYKTPWCGCCTAWIKHLQRDGLEVRVIEREDLAPVRASLNVPDELASCHTASVDGYAIEGHVPASEIRKLLETRPDAAGLSVPGMPMGSPGMETTSPPDAYDVILFSANQQSVFASYVGRFPAEQAVGQ</sequence>
<comment type="caution">
    <text evidence="2">The sequence shown here is derived from an EMBL/GenBank/DDBJ whole genome shotgun (WGS) entry which is preliminary data.</text>
</comment>
<feature type="chain" id="PRO_5001570775" description="DUF411 domain-containing protein" evidence="1">
    <location>
        <begin position="33"/>
        <end position="165"/>
    </location>
</feature>
<dbReference type="InterPro" id="IPR007332">
    <property type="entry name" value="DUF411"/>
</dbReference>
<dbReference type="InterPro" id="IPR036249">
    <property type="entry name" value="Thioredoxin-like_sf"/>
</dbReference>
<evidence type="ECO:0008006" key="4">
    <source>
        <dbReference type="Google" id="ProtNLM"/>
    </source>
</evidence>
<dbReference type="PATRIC" id="fig|1280948.3.peg.2257"/>
<evidence type="ECO:0000313" key="3">
    <source>
        <dbReference type="Proteomes" id="UP000024547"/>
    </source>
</evidence>
<keyword evidence="3" id="KW-1185">Reference proteome</keyword>
<reference evidence="2 3" key="1">
    <citation type="journal article" date="2014" name="Antonie Van Leeuwenhoek">
        <title>Hyphomonas beringensis sp. nov. and Hyphomonas chukchiensis sp. nov., isolated from surface seawater of the Bering Sea and Chukchi Sea.</title>
        <authorList>
            <person name="Li C."/>
            <person name="Lai Q."/>
            <person name="Li G."/>
            <person name="Dong C."/>
            <person name="Wang J."/>
            <person name="Liao Y."/>
            <person name="Shao Z."/>
        </authorList>
    </citation>
    <scope>NUCLEOTIDE SEQUENCE [LARGE SCALE GENOMIC DNA]</scope>
    <source>
        <strain evidence="2 3">22II1-22F38</strain>
    </source>
</reference>
<dbReference type="AlphaFoldDB" id="A0A059DZU6"/>
<evidence type="ECO:0000256" key="1">
    <source>
        <dbReference type="SAM" id="SignalP"/>
    </source>
</evidence>
<protein>
    <recommendedName>
        <fullName evidence="4">DUF411 domain-containing protein</fullName>
    </recommendedName>
</protein>